<comment type="caution">
    <text evidence="7">The sequence shown here is derived from an EMBL/GenBank/DDBJ whole genome shotgun (WGS) entry which is preliminary data.</text>
</comment>
<feature type="region of interest" description="Disordered" evidence="5">
    <location>
        <begin position="1"/>
        <end position="40"/>
    </location>
</feature>
<dbReference type="EMBL" id="JARKHS020008361">
    <property type="protein sequence ID" value="KAK8780849.1"/>
    <property type="molecule type" value="Genomic_DNA"/>
</dbReference>
<keyword evidence="4" id="KW-0175">Coiled coil</keyword>
<dbReference type="GO" id="GO:0005634">
    <property type="term" value="C:nucleus"/>
    <property type="evidence" value="ECO:0007669"/>
    <property type="project" value="TreeGrafter"/>
</dbReference>
<dbReference type="AlphaFoldDB" id="A0AAQ4F1J3"/>
<dbReference type="InterPro" id="IPR000837">
    <property type="entry name" value="AP-1"/>
</dbReference>
<proteinExistence type="predicted"/>
<evidence type="ECO:0000259" key="6">
    <source>
        <dbReference type="PROSITE" id="PS50217"/>
    </source>
</evidence>
<dbReference type="SUPFAM" id="SSF57959">
    <property type="entry name" value="Leucine zipper domain"/>
    <property type="match status" value="1"/>
</dbReference>
<evidence type="ECO:0000256" key="1">
    <source>
        <dbReference type="ARBA" id="ARBA00023015"/>
    </source>
</evidence>
<keyword evidence="2" id="KW-0238">DNA-binding</keyword>
<evidence type="ECO:0000256" key="4">
    <source>
        <dbReference type="SAM" id="Coils"/>
    </source>
</evidence>
<dbReference type="SMART" id="SM00338">
    <property type="entry name" value="BRLZ"/>
    <property type="match status" value="1"/>
</dbReference>
<feature type="domain" description="BZIP" evidence="6">
    <location>
        <begin position="23"/>
        <end position="86"/>
    </location>
</feature>
<dbReference type="GO" id="GO:0000978">
    <property type="term" value="F:RNA polymerase II cis-regulatory region sequence-specific DNA binding"/>
    <property type="evidence" value="ECO:0007669"/>
    <property type="project" value="TreeGrafter"/>
</dbReference>
<organism evidence="7 8">
    <name type="scientific">Amblyomma americanum</name>
    <name type="common">Lone star tick</name>
    <dbReference type="NCBI Taxonomy" id="6943"/>
    <lineage>
        <taxon>Eukaryota</taxon>
        <taxon>Metazoa</taxon>
        <taxon>Ecdysozoa</taxon>
        <taxon>Arthropoda</taxon>
        <taxon>Chelicerata</taxon>
        <taxon>Arachnida</taxon>
        <taxon>Acari</taxon>
        <taxon>Parasitiformes</taxon>
        <taxon>Ixodida</taxon>
        <taxon>Ixodoidea</taxon>
        <taxon>Ixodidae</taxon>
        <taxon>Amblyomminae</taxon>
        <taxon>Amblyomma</taxon>
    </lineage>
</organism>
<dbReference type="Proteomes" id="UP001321473">
    <property type="component" value="Unassembled WGS sequence"/>
</dbReference>
<evidence type="ECO:0000313" key="7">
    <source>
        <dbReference type="EMBL" id="KAK8780849.1"/>
    </source>
</evidence>
<feature type="coiled-coil region" evidence="4">
    <location>
        <begin position="55"/>
        <end position="82"/>
    </location>
</feature>
<evidence type="ECO:0000313" key="8">
    <source>
        <dbReference type="Proteomes" id="UP001321473"/>
    </source>
</evidence>
<dbReference type="GO" id="GO:0000981">
    <property type="term" value="F:DNA-binding transcription factor activity, RNA polymerase II-specific"/>
    <property type="evidence" value="ECO:0007669"/>
    <property type="project" value="TreeGrafter"/>
</dbReference>
<keyword evidence="8" id="KW-1185">Reference proteome</keyword>
<protein>
    <recommendedName>
        <fullName evidence="6">BZIP domain-containing protein</fullName>
    </recommendedName>
</protein>
<keyword evidence="1" id="KW-0805">Transcription regulation</keyword>
<dbReference type="Pfam" id="PF00170">
    <property type="entry name" value="bZIP_1"/>
    <property type="match status" value="1"/>
</dbReference>
<reference evidence="7 8" key="1">
    <citation type="journal article" date="2023" name="Arcadia Sci">
        <title>De novo assembly of a long-read Amblyomma americanum tick genome.</title>
        <authorList>
            <person name="Chou S."/>
            <person name="Poskanzer K.E."/>
            <person name="Rollins M."/>
            <person name="Thuy-Boun P.S."/>
        </authorList>
    </citation>
    <scope>NUCLEOTIDE SEQUENCE [LARGE SCALE GENOMIC DNA]</scope>
    <source>
        <strain evidence="7">F_SG_1</strain>
        <tissue evidence="7">Salivary glands</tissue>
    </source>
</reference>
<sequence>MEARLALANDGLPSGVQLTKEDEEKRRRRRERNKIAASKCRNRKKERTVRLCEESEGLQRGNAELRREMQMLRLEVQHLTSLLRQHACVGTPPGATMNFYGPSAGCL</sequence>
<dbReference type="PANTHER" id="PTHR23351">
    <property type="entry name" value="FOS TRANSCRIPTION FACTOR-RELATED"/>
    <property type="match status" value="1"/>
</dbReference>
<dbReference type="InterPro" id="IPR046347">
    <property type="entry name" value="bZIP_sf"/>
</dbReference>
<dbReference type="PANTHER" id="PTHR23351:SF24">
    <property type="entry name" value="ACTIVATING TRANSCRIPTION FACTOR 3-RELATED"/>
    <property type="match status" value="1"/>
</dbReference>
<dbReference type="InterPro" id="IPR004827">
    <property type="entry name" value="bZIP"/>
</dbReference>
<evidence type="ECO:0000256" key="3">
    <source>
        <dbReference type="ARBA" id="ARBA00023163"/>
    </source>
</evidence>
<evidence type="ECO:0000256" key="5">
    <source>
        <dbReference type="SAM" id="MobiDB-lite"/>
    </source>
</evidence>
<name>A0AAQ4F1J3_AMBAM</name>
<accession>A0AAQ4F1J3</accession>
<dbReference type="PRINTS" id="PR00042">
    <property type="entry name" value="LEUZIPPRFOS"/>
</dbReference>
<dbReference type="PROSITE" id="PS00036">
    <property type="entry name" value="BZIP_BASIC"/>
    <property type="match status" value="1"/>
</dbReference>
<evidence type="ECO:0000256" key="2">
    <source>
        <dbReference type="ARBA" id="ARBA00023125"/>
    </source>
</evidence>
<dbReference type="Gene3D" id="1.20.5.170">
    <property type="match status" value="1"/>
</dbReference>
<dbReference type="PROSITE" id="PS50217">
    <property type="entry name" value="BZIP"/>
    <property type="match status" value="1"/>
</dbReference>
<keyword evidence="3" id="KW-0804">Transcription</keyword>
<gene>
    <name evidence="7" type="ORF">V5799_017810</name>
</gene>